<evidence type="ECO:0000259" key="1">
    <source>
        <dbReference type="PROSITE" id="PS50801"/>
    </source>
</evidence>
<sequence>MKRKVLATVQIGDCLFVPVHVELDDASIEALQQQLLEEIATQKVRALLLDLSLIEVIDSYTSYIIHETAQMARLLVCKVVLVGIRPAVALTLAQMGIRFEHVLTALDLEHALEILASGGTPSDEKDLL</sequence>
<dbReference type="PROSITE" id="PS50801">
    <property type="entry name" value="STAS"/>
    <property type="match status" value="1"/>
</dbReference>
<dbReference type="Gene3D" id="3.30.750.24">
    <property type="entry name" value="STAS domain"/>
    <property type="match status" value="1"/>
</dbReference>
<dbReference type="SUPFAM" id="SSF52091">
    <property type="entry name" value="SpoIIaa-like"/>
    <property type="match status" value="1"/>
</dbReference>
<dbReference type="CDD" id="cd07041">
    <property type="entry name" value="STAS_RsbR_RsbS_like"/>
    <property type="match status" value="1"/>
</dbReference>
<dbReference type="InterPro" id="IPR051932">
    <property type="entry name" value="Bact_StressResp_Reg"/>
</dbReference>
<comment type="caution">
    <text evidence="2">The sequence shown here is derived from an EMBL/GenBank/DDBJ whole genome shotgun (WGS) entry which is preliminary data.</text>
</comment>
<evidence type="ECO:0000313" key="2">
    <source>
        <dbReference type="EMBL" id="HGY40118.1"/>
    </source>
</evidence>
<dbReference type="AlphaFoldDB" id="A0A7V4TZF7"/>
<organism evidence="2">
    <name type="scientific">Candidatus Caldatribacterium saccharofermentans</name>
    <dbReference type="NCBI Taxonomy" id="1454753"/>
    <lineage>
        <taxon>Bacteria</taxon>
        <taxon>Pseudomonadati</taxon>
        <taxon>Atribacterota</taxon>
        <taxon>Atribacteria</taxon>
        <taxon>Atribacterales</taxon>
        <taxon>Candidatus Caldatribacteriaceae</taxon>
        <taxon>Candidatus Caldatribacterium</taxon>
    </lineage>
</organism>
<dbReference type="Pfam" id="PF01740">
    <property type="entry name" value="STAS"/>
    <property type="match status" value="1"/>
</dbReference>
<dbReference type="PANTHER" id="PTHR33745">
    <property type="entry name" value="RSBT ANTAGONIST PROTEIN RSBS-RELATED"/>
    <property type="match status" value="1"/>
</dbReference>
<protein>
    <submittedName>
        <fullName evidence="2">STAS domain-containing protein</fullName>
    </submittedName>
</protein>
<dbReference type="EMBL" id="DTIY01000076">
    <property type="protein sequence ID" value="HGY40118.1"/>
    <property type="molecule type" value="Genomic_DNA"/>
</dbReference>
<dbReference type="InterPro" id="IPR002645">
    <property type="entry name" value="STAS_dom"/>
</dbReference>
<gene>
    <name evidence="2" type="ORF">ENW11_09980</name>
</gene>
<proteinExistence type="predicted"/>
<dbReference type="InterPro" id="IPR036513">
    <property type="entry name" value="STAS_dom_sf"/>
</dbReference>
<name>A0A7V4TZF7_9BACT</name>
<dbReference type="PANTHER" id="PTHR33745:SF1">
    <property type="entry name" value="RSBT ANTAGONIST PROTEIN RSBS"/>
    <property type="match status" value="1"/>
</dbReference>
<accession>A0A7V4TZF7</accession>
<feature type="domain" description="STAS" evidence="1">
    <location>
        <begin position="22"/>
        <end position="115"/>
    </location>
</feature>
<reference evidence="2" key="1">
    <citation type="journal article" date="2020" name="mSystems">
        <title>Genome- and Community-Level Interaction Insights into Carbon Utilization and Element Cycling Functions of Hydrothermarchaeota in Hydrothermal Sediment.</title>
        <authorList>
            <person name="Zhou Z."/>
            <person name="Liu Y."/>
            <person name="Xu W."/>
            <person name="Pan J."/>
            <person name="Luo Z.H."/>
            <person name="Li M."/>
        </authorList>
    </citation>
    <scope>NUCLEOTIDE SEQUENCE [LARGE SCALE GENOMIC DNA]</scope>
    <source>
        <strain evidence="2">SpSt-82</strain>
    </source>
</reference>